<evidence type="ECO:0000313" key="2">
    <source>
        <dbReference type="Proteomes" id="UP000027725"/>
    </source>
</evidence>
<comment type="caution">
    <text evidence="1">The sequence shown here is derived from an EMBL/GenBank/DDBJ whole genome shotgun (WGS) entry which is preliminary data.</text>
</comment>
<dbReference type="Proteomes" id="UP000027725">
    <property type="component" value="Unassembled WGS sequence"/>
</dbReference>
<dbReference type="AlphaFoldDB" id="A0A074UAS4"/>
<accession>A0A074UAS4</accession>
<dbReference type="STRING" id="1185766.SAMN05216224_105160"/>
<gene>
    <name evidence="1" type="ORF">DL1_01125</name>
</gene>
<evidence type="ECO:0000313" key="1">
    <source>
        <dbReference type="EMBL" id="KEP71777.1"/>
    </source>
</evidence>
<reference evidence="1 2" key="1">
    <citation type="submission" date="2014-03" db="EMBL/GenBank/DDBJ databases">
        <title>The draft genome sequence of Thioclava dalianensis DLFJ1-1.</title>
        <authorList>
            <person name="Lai Q."/>
            <person name="Shao Z."/>
        </authorList>
    </citation>
    <scope>NUCLEOTIDE SEQUENCE [LARGE SCALE GENOMIC DNA]</scope>
    <source>
        <strain evidence="1 2">DLFJ1-1</strain>
    </source>
</reference>
<name>A0A074UAS4_9RHOB</name>
<dbReference type="eggNOG" id="ENOG50300F8">
    <property type="taxonomic scope" value="Bacteria"/>
</dbReference>
<proteinExistence type="predicted"/>
<protein>
    <submittedName>
        <fullName evidence="1">Uncharacterized protein</fullName>
    </submittedName>
</protein>
<sequence>MARQHHLFIASPAAGRLGPQMARTLAAGHAQLQAAGYGLPVLGPHPAGHVHLDATLIGTANCGLFHFFAKAEGRAQLFARRLGAPVSRLVIQTVPYETYYPKMWRQIAARQPLKPFEGATKRLVERARGWVEVIGDLQRALQPREIVVLPAPVTVEEGLAALVPGASLAPRLQVGPDAGELSESAIAMIQRLFRANVTIEAQQLRRLQAFHNSQPQGAPIAAFDALDAAKLRRRYRQDMKAIGAMPGVRIGADCEYAIAAQ</sequence>
<dbReference type="EMBL" id="JHEH01000001">
    <property type="protein sequence ID" value="KEP71777.1"/>
    <property type="molecule type" value="Genomic_DNA"/>
</dbReference>
<keyword evidence="2" id="KW-1185">Reference proteome</keyword>
<organism evidence="1 2">
    <name type="scientific">Thioclava dalianensis</name>
    <dbReference type="NCBI Taxonomy" id="1185766"/>
    <lineage>
        <taxon>Bacteria</taxon>
        <taxon>Pseudomonadati</taxon>
        <taxon>Pseudomonadota</taxon>
        <taxon>Alphaproteobacteria</taxon>
        <taxon>Rhodobacterales</taxon>
        <taxon>Paracoccaceae</taxon>
        <taxon>Thioclava</taxon>
    </lineage>
</organism>
<dbReference type="OrthoDB" id="7847173at2"/>
<dbReference type="RefSeq" id="WP_038061146.1">
    <property type="nucleotide sequence ID" value="NZ_FOVB01000005.1"/>
</dbReference>